<evidence type="ECO:0000313" key="1">
    <source>
        <dbReference type="EMBL" id="KIM86082.1"/>
    </source>
</evidence>
<sequence length="77" mass="8897">NTSIQPGKTCVSFTQYCAGGLFCWVEYSYCTFKTCAVKNPKLKARLYERGQSRWKEALGCFSKVRMLHEDRICAFKL</sequence>
<keyword evidence="2" id="KW-1185">Reference proteome</keyword>
<dbReference type="AlphaFoldDB" id="A0A0C3C8Q4"/>
<organism evidence="1 2">
    <name type="scientific">Piloderma croceum (strain F 1598)</name>
    <dbReference type="NCBI Taxonomy" id="765440"/>
    <lineage>
        <taxon>Eukaryota</taxon>
        <taxon>Fungi</taxon>
        <taxon>Dikarya</taxon>
        <taxon>Basidiomycota</taxon>
        <taxon>Agaricomycotina</taxon>
        <taxon>Agaricomycetes</taxon>
        <taxon>Agaricomycetidae</taxon>
        <taxon>Atheliales</taxon>
        <taxon>Atheliaceae</taxon>
        <taxon>Piloderma</taxon>
    </lineage>
</organism>
<dbReference type="HOGENOM" id="CLU_2644758_0_0_1"/>
<dbReference type="Proteomes" id="UP000054166">
    <property type="component" value="Unassembled WGS sequence"/>
</dbReference>
<dbReference type="EMBL" id="KN832983">
    <property type="protein sequence ID" value="KIM86082.1"/>
    <property type="molecule type" value="Genomic_DNA"/>
</dbReference>
<accession>A0A0C3C8Q4</accession>
<evidence type="ECO:0000313" key="2">
    <source>
        <dbReference type="Proteomes" id="UP000054166"/>
    </source>
</evidence>
<feature type="non-terminal residue" evidence="1">
    <location>
        <position position="1"/>
    </location>
</feature>
<dbReference type="InParanoid" id="A0A0C3C8Q4"/>
<reference evidence="1 2" key="1">
    <citation type="submission" date="2014-04" db="EMBL/GenBank/DDBJ databases">
        <authorList>
            <consortium name="DOE Joint Genome Institute"/>
            <person name="Kuo A."/>
            <person name="Tarkka M."/>
            <person name="Buscot F."/>
            <person name="Kohler A."/>
            <person name="Nagy L.G."/>
            <person name="Floudas D."/>
            <person name="Copeland A."/>
            <person name="Barry K.W."/>
            <person name="Cichocki N."/>
            <person name="Veneault-Fourrey C."/>
            <person name="LaButti K."/>
            <person name="Lindquist E.A."/>
            <person name="Lipzen A."/>
            <person name="Lundell T."/>
            <person name="Morin E."/>
            <person name="Murat C."/>
            <person name="Sun H."/>
            <person name="Tunlid A."/>
            <person name="Henrissat B."/>
            <person name="Grigoriev I.V."/>
            <person name="Hibbett D.S."/>
            <person name="Martin F."/>
            <person name="Nordberg H.P."/>
            <person name="Cantor M.N."/>
            <person name="Hua S.X."/>
        </authorList>
    </citation>
    <scope>NUCLEOTIDE SEQUENCE [LARGE SCALE GENOMIC DNA]</scope>
    <source>
        <strain evidence="1 2">F 1598</strain>
    </source>
</reference>
<name>A0A0C3C8Q4_PILCF</name>
<gene>
    <name evidence="1" type="ORF">PILCRDRAFT_65472</name>
</gene>
<dbReference type="OrthoDB" id="2743413at2759"/>
<proteinExistence type="predicted"/>
<reference evidence="2" key="2">
    <citation type="submission" date="2015-01" db="EMBL/GenBank/DDBJ databases">
        <title>Evolutionary Origins and Diversification of the Mycorrhizal Mutualists.</title>
        <authorList>
            <consortium name="DOE Joint Genome Institute"/>
            <consortium name="Mycorrhizal Genomics Consortium"/>
            <person name="Kohler A."/>
            <person name="Kuo A."/>
            <person name="Nagy L.G."/>
            <person name="Floudas D."/>
            <person name="Copeland A."/>
            <person name="Barry K.W."/>
            <person name="Cichocki N."/>
            <person name="Veneault-Fourrey C."/>
            <person name="LaButti K."/>
            <person name="Lindquist E.A."/>
            <person name="Lipzen A."/>
            <person name="Lundell T."/>
            <person name="Morin E."/>
            <person name="Murat C."/>
            <person name="Riley R."/>
            <person name="Ohm R."/>
            <person name="Sun H."/>
            <person name="Tunlid A."/>
            <person name="Henrissat B."/>
            <person name="Grigoriev I.V."/>
            <person name="Hibbett D.S."/>
            <person name="Martin F."/>
        </authorList>
    </citation>
    <scope>NUCLEOTIDE SEQUENCE [LARGE SCALE GENOMIC DNA]</scope>
    <source>
        <strain evidence="2">F 1598</strain>
    </source>
</reference>
<protein>
    <submittedName>
        <fullName evidence="1">Uncharacterized protein</fullName>
    </submittedName>
</protein>